<evidence type="ECO:0000256" key="2">
    <source>
        <dbReference type="SAM" id="MobiDB-lite"/>
    </source>
</evidence>
<evidence type="ECO:0000313" key="4">
    <source>
        <dbReference type="EMBL" id="AFC28842.1"/>
    </source>
</evidence>
<dbReference type="AlphaFoldDB" id="H6NJ80"/>
<sequence>MGEREQGGRAGLRRMSVVLVMALLFTLLASFGPALRAEAASERVAYVAEVSGKVTYKKAGGFKTFQVYKDLNLNQGDYLYTAADSYVILKVGADEVEFTVAANTEIYIADLSEGDGKTTRVQSWAGSLWSKVKSLVGSGDEVELETPTAVMGVRGTHFAVLIDPMTGKNVMLVGSGLVDTKTVQSRTNGTQEVKYAMVYPSQQIAVDPGGVTGDMRTQVEYVDVEELVRMAPPKVLEAILRNVPHIQEENEAMKKKLKEQLEQGMNKPDPHSILRVEDADDLSKVQRNFDAFVSLIAKEAVNQKKIDKKLIDEVNKEIPDPLRKLDIDNPTPLDATAGLDTLILQGKTKVDEENDPHLLEERQMQENQKALEAHRDQVEAQIKAHQEANWKAEQEQAKKAQEQLLSQLSEQERKALEERIRQIASGGSTPAVEPVPDTGSGGGSGGGSTTVPQVKLTQSAAAEPGTVQLSLQMEDFTEELPFYAVEAHASMAAGKLSYDGTADGKLEDKPGTVFDGEQTAEVLRQADGSGLSELIYTGTLFQGSGRQAPPPIKLNGDRVTLVDIPLRTEGMKPGETTQVELFYFKVLDASGNTVYELKTPITLTVTAP</sequence>
<keyword evidence="1" id="KW-0175">Coiled coil</keyword>
<dbReference type="PANTHER" id="PTHR38731">
    <property type="entry name" value="LIPL45-RELATED LIPOPROTEIN-RELATED"/>
    <property type="match status" value="1"/>
</dbReference>
<evidence type="ECO:0000313" key="5">
    <source>
        <dbReference type="Proteomes" id="UP000007523"/>
    </source>
</evidence>
<dbReference type="Pfam" id="PF04773">
    <property type="entry name" value="FecR"/>
    <property type="match status" value="1"/>
</dbReference>
<dbReference type="Proteomes" id="UP000007523">
    <property type="component" value="Chromosome"/>
</dbReference>
<reference evidence="4 5" key="1">
    <citation type="journal article" date="2012" name="J. Bacteriol.">
        <title>Complete Genome Sequence of Paenibacillus mucilaginosus 3016, a Bacterium Functional as Microbial Fertilizer.</title>
        <authorList>
            <person name="Ma M."/>
            <person name="Wang Z."/>
            <person name="Li L."/>
            <person name="Jiang X."/>
            <person name="Guan D."/>
            <person name="Cao F."/>
            <person name="Chen H."/>
            <person name="Wang X."/>
            <person name="Shen D."/>
            <person name="Du B."/>
            <person name="Li J."/>
        </authorList>
    </citation>
    <scope>NUCLEOTIDE SEQUENCE [LARGE SCALE GENOMIC DNA]</scope>
    <source>
        <strain evidence="4 5">3016</strain>
    </source>
</reference>
<protein>
    <recommendedName>
        <fullName evidence="3">FecR protein domain-containing protein</fullName>
    </recommendedName>
</protein>
<feature type="region of interest" description="Disordered" evidence="2">
    <location>
        <begin position="423"/>
        <end position="451"/>
    </location>
</feature>
<dbReference type="HOGENOM" id="CLU_448949_0_0_9"/>
<dbReference type="RefSeq" id="WP_014369312.1">
    <property type="nucleotide sequence ID" value="NC_016935.1"/>
</dbReference>
<accession>H6NJ80</accession>
<evidence type="ECO:0000256" key="1">
    <source>
        <dbReference type="SAM" id="Coils"/>
    </source>
</evidence>
<dbReference type="EMBL" id="CP003235">
    <property type="protein sequence ID" value="AFC28842.1"/>
    <property type="molecule type" value="Genomic_DNA"/>
</dbReference>
<dbReference type="STRING" id="1116391.PM3016_1938"/>
<organism evidence="4 5">
    <name type="scientific">Paenibacillus mucilaginosus 3016</name>
    <dbReference type="NCBI Taxonomy" id="1116391"/>
    <lineage>
        <taxon>Bacteria</taxon>
        <taxon>Bacillati</taxon>
        <taxon>Bacillota</taxon>
        <taxon>Bacilli</taxon>
        <taxon>Bacillales</taxon>
        <taxon>Paenibacillaceae</taxon>
        <taxon>Paenibacillus</taxon>
    </lineage>
</organism>
<keyword evidence="5" id="KW-1185">Reference proteome</keyword>
<dbReference type="InterPro" id="IPR006860">
    <property type="entry name" value="FecR"/>
</dbReference>
<gene>
    <name evidence="4" type="ORF">PM3016_1938</name>
</gene>
<dbReference type="KEGG" id="pmq:PM3016_1938"/>
<evidence type="ECO:0000259" key="3">
    <source>
        <dbReference type="Pfam" id="PF04773"/>
    </source>
</evidence>
<dbReference type="PANTHER" id="PTHR38731:SF1">
    <property type="entry name" value="FECR PROTEIN DOMAIN-CONTAINING PROTEIN"/>
    <property type="match status" value="1"/>
</dbReference>
<feature type="domain" description="FecR protein" evidence="3">
    <location>
        <begin position="79"/>
        <end position="161"/>
    </location>
</feature>
<feature type="compositionally biased region" description="Gly residues" evidence="2">
    <location>
        <begin position="439"/>
        <end position="448"/>
    </location>
</feature>
<proteinExistence type="predicted"/>
<name>H6NJ80_9BACL</name>
<feature type="coiled-coil region" evidence="1">
    <location>
        <begin position="361"/>
        <end position="418"/>
    </location>
</feature>